<gene>
    <name evidence="3" type="ORF">K1W68_00450</name>
</gene>
<protein>
    <recommendedName>
        <fullName evidence="2">Phage integrase central domain-containing protein</fullName>
    </recommendedName>
</protein>
<dbReference type="RefSeq" id="WP_247065817.1">
    <property type="nucleotide sequence ID" value="NZ_CP094848.1"/>
</dbReference>
<sequence>MKIKKPVWSEVHSQNVEYTLQRFIWPKLGNIPVTDISPPMVPEVIVRNRQDRVTGHCAARPAATIGDFHLPKMAKPEIEWPIETFSDSGLPVWVFGQFFPLGR</sequence>
<evidence type="ECO:0000313" key="3">
    <source>
        <dbReference type="EMBL" id="MCJ8352475.1"/>
    </source>
</evidence>
<reference evidence="3" key="1">
    <citation type="journal article" date="2021" name="Polymers (Basel)">
        <title>Highly Stretchable Bacterial Cellulose Produced by Komagataeibacter hansenii SI1.</title>
        <authorList>
            <person name="Cielecka I."/>
            <person name="Ryngajllo M."/>
            <person name="Maniukiewicz W."/>
            <person name="Bielecki S."/>
        </authorList>
    </citation>
    <scope>NUCLEOTIDE SEQUENCE</scope>
    <source>
        <strain evidence="3">SI1</strain>
    </source>
</reference>
<dbReference type="EMBL" id="JAIBCX010000001">
    <property type="protein sequence ID" value="MCJ8352475.1"/>
    <property type="molecule type" value="Genomic_DNA"/>
</dbReference>
<reference evidence="3" key="2">
    <citation type="submission" date="2022-03" db="EMBL/GenBank/DDBJ databases">
        <authorList>
            <person name="Ryngajllo M."/>
            <person name="Jacek P."/>
            <person name="Kubiak K."/>
        </authorList>
    </citation>
    <scope>NUCLEOTIDE SEQUENCE</scope>
    <source>
        <strain evidence="3">SI1</strain>
    </source>
</reference>
<evidence type="ECO:0000256" key="1">
    <source>
        <dbReference type="ARBA" id="ARBA00023125"/>
    </source>
</evidence>
<keyword evidence="1" id="KW-0238">DNA-binding</keyword>
<dbReference type="InterPro" id="IPR010998">
    <property type="entry name" value="Integrase_recombinase_N"/>
</dbReference>
<accession>A0AAW5EML3</accession>
<dbReference type="Pfam" id="PF22022">
    <property type="entry name" value="Phage_int_M"/>
    <property type="match status" value="1"/>
</dbReference>
<dbReference type="InterPro" id="IPR053876">
    <property type="entry name" value="Phage_int_M"/>
</dbReference>
<name>A0AAW5EML3_NOVHA</name>
<evidence type="ECO:0000313" key="4">
    <source>
        <dbReference type="Proteomes" id="UP001202887"/>
    </source>
</evidence>
<dbReference type="AlphaFoldDB" id="A0AAW5EML3"/>
<evidence type="ECO:0000259" key="2">
    <source>
        <dbReference type="Pfam" id="PF22022"/>
    </source>
</evidence>
<dbReference type="Gene3D" id="1.10.150.130">
    <property type="match status" value="1"/>
</dbReference>
<dbReference type="GO" id="GO:0003677">
    <property type="term" value="F:DNA binding"/>
    <property type="evidence" value="ECO:0007669"/>
    <property type="project" value="UniProtKB-KW"/>
</dbReference>
<comment type="caution">
    <text evidence="3">The sequence shown here is derived from an EMBL/GenBank/DDBJ whole genome shotgun (WGS) entry which is preliminary data.</text>
</comment>
<dbReference type="Proteomes" id="UP001202887">
    <property type="component" value="Unassembled WGS sequence"/>
</dbReference>
<proteinExistence type="predicted"/>
<organism evidence="3 4">
    <name type="scientific">Novacetimonas hansenii</name>
    <name type="common">Komagataeibacter hansenii</name>
    <dbReference type="NCBI Taxonomy" id="436"/>
    <lineage>
        <taxon>Bacteria</taxon>
        <taxon>Pseudomonadati</taxon>
        <taxon>Pseudomonadota</taxon>
        <taxon>Alphaproteobacteria</taxon>
        <taxon>Acetobacterales</taxon>
        <taxon>Acetobacteraceae</taxon>
        <taxon>Novacetimonas</taxon>
    </lineage>
</organism>
<feature type="domain" description="Phage integrase central" evidence="2">
    <location>
        <begin position="4"/>
        <end position="47"/>
    </location>
</feature>